<feature type="compositionally biased region" description="Polar residues" evidence="5">
    <location>
        <begin position="301"/>
        <end position="330"/>
    </location>
</feature>
<dbReference type="PANTHER" id="PTHR42648">
    <property type="entry name" value="TRANSPOSASE, PUTATIVE-RELATED"/>
    <property type="match status" value="1"/>
</dbReference>
<dbReference type="GO" id="GO:0015074">
    <property type="term" value="P:DNA integration"/>
    <property type="evidence" value="ECO:0007669"/>
    <property type="project" value="InterPro"/>
</dbReference>
<comment type="caution">
    <text evidence="8">The sequence shown here is derived from an EMBL/GenBank/DDBJ whole genome shotgun (WGS) entry which is preliminary data.</text>
</comment>
<feature type="region of interest" description="Disordered" evidence="5">
    <location>
        <begin position="829"/>
        <end position="942"/>
    </location>
</feature>
<dbReference type="InterPro" id="IPR025724">
    <property type="entry name" value="GAG-pre-integrase_dom"/>
</dbReference>
<keyword evidence="2" id="KW-0479">Metal-binding</keyword>
<gene>
    <name evidence="8" type="ORF">ISN45_Aa02g004040</name>
</gene>
<dbReference type="CDD" id="cd09272">
    <property type="entry name" value="RNase_HI_RT_Ty1"/>
    <property type="match status" value="1"/>
</dbReference>
<dbReference type="PROSITE" id="PS50994">
    <property type="entry name" value="INTEGRASE"/>
    <property type="match status" value="1"/>
</dbReference>
<dbReference type="GO" id="GO:0008270">
    <property type="term" value="F:zinc ion binding"/>
    <property type="evidence" value="ECO:0007669"/>
    <property type="project" value="UniProtKB-KW"/>
</dbReference>
<evidence type="ECO:0000313" key="9">
    <source>
        <dbReference type="Proteomes" id="UP000694240"/>
    </source>
</evidence>
<dbReference type="InterPro" id="IPR054722">
    <property type="entry name" value="PolX-like_BBD"/>
</dbReference>
<dbReference type="EMBL" id="JAEFBK010000007">
    <property type="protein sequence ID" value="KAG7585027.1"/>
    <property type="molecule type" value="Genomic_DNA"/>
</dbReference>
<reference evidence="8 9" key="1">
    <citation type="submission" date="2020-12" db="EMBL/GenBank/DDBJ databases">
        <title>Concerted genomic and epigenomic changes stabilize Arabidopsis allopolyploids.</title>
        <authorList>
            <person name="Chen Z."/>
        </authorList>
    </citation>
    <scope>NUCLEOTIDE SEQUENCE [LARGE SCALE GENOMIC DNA]</scope>
    <source>
        <strain evidence="8">Allo738</strain>
        <tissue evidence="8">Leaf</tissue>
    </source>
</reference>
<dbReference type="InterPro" id="IPR039537">
    <property type="entry name" value="Retrotran_Ty1/copia-like"/>
</dbReference>
<keyword evidence="3" id="KW-0378">Hydrolase</keyword>
<feature type="region of interest" description="Disordered" evidence="5">
    <location>
        <begin position="293"/>
        <end position="333"/>
    </location>
</feature>
<evidence type="ECO:0000256" key="4">
    <source>
        <dbReference type="PROSITE-ProRule" id="PRU00047"/>
    </source>
</evidence>
<keyword evidence="4" id="KW-0863">Zinc-finger</keyword>
<dbReference type="Pfam" id="PF22936">
    <property type="entry name" value="Pol_BBD"/>
    <property type="match status" value="1"/>
</dbReference>
<dbReference type="PROSITE" id="PS50158">
    <property type="entry name" value="ZF_CCHC"/>
    <property type="match status" value="1"/>
</dbReference>
<feature type="compositionally biased region" description="Polar residues" evidence="5">
    <location>
        <begin position="855"/>
        <end position="878"/>
    </location>
</feature>
<dbReference type="Pfam" id="PF25597">
    <property type="entry name" value="SH3_retrovirus"/>
    <property type="match status" value="1"/>
</dbReference>
<evidence type="ECO:0000256" key="5">
    <source>
        <dbReference type="SAM" id="MobiDB-lite"/>
    </source>
</evidence>
<dbReference type="InterPro" id="IPR001878">
    <property type="entry name" value="Znf_CCHC"/>
</dbReference>
<dbReference type="Pfam" id="PF00665">
    <property type="entry name" value="rve"/>
    <property type="match status" value="1"/>
</dbReference>
<feature type="domain" description="CCHC-type" evidence="6">
    <location>
        <begin position="269"/>
        <end position="282"/>
    </location>
</feature>
<feature type="compositionally biased region" description="Low complexity" evidence="5">
    <location>
        <begin position="829"/>
        <end position="841"/>
    </location>
</feature>
<organism evidence="8 9">
    <name type="scientific">Arabidopsis thaliana x Arabidopsis arenosa</name>
    <dbReference type="NCBI Taxonomy" id="1240361"/>
    <lineage>
        <taxon>Eukaryota</taxon>
        <taxon>Viridiplantae</taxon>
        <taxon>Streptophyta</taxon>
        <taxon>Embryophyta</taxon>
        <taxon>Tracheophyta</taxon>
        <taxon>Spermatophyta</taxon>
        <taxon>Magnoliopsida</taxon>
        <taxon>eudicotyledons</taxon>
        <taxon>Gunneridae</taxon>
        <taxon>Pentapetalae</taxon>
        <taxon>rosids</taxon>
        <taxon>malvids</taxon>
        <taxon>Brassicales</taxon>
        <taxon>Brassicaceae</taxon>
        <taxon>Camelineae</taxon>
        <taxon>Arabidopsis</taxon>
    </lineage>
</organism>
<dbReference type="Pfam" id="PF14244">
    <property type="entry name" value="Retrotran_gag_3"/>
    <property type="match status" value="1"/>
</dbReference>
<evidence type="ECO:0000256" key="1">
    <source>
        <dbReference type="ARBA" id="ARBA00022670"/>
    </source>
</evidence>
<evidence type="ECO:0000256" key="3">
    <source>
        <dbReference type="ARBA" id="ARBA00022801"/>
    </source>
</evidence>
<dbReference type="PANTHER" id="PTHR42648:SF31">
    <property type="entry name" value="RNA-DIRECTED DNA POLYMERASE"/>
    <property type="match status" value="1"/>
</dbReference>
<feature type="compositionally biased region" description="Low complexity" evidence="5">
    <location>
        <begin position="886"/>
        <end position="899"/>
    </location>
</feature>
<evidence type="ECO:0000259" key="7">
    <source>
        <dbReference type="PROSITE" id="PS50994"/>
    </source>
</evidence>
<dbReference type="InterPro" id="IPR013103">
    <property type="entry name" value="RVT_2"/>
</dbReference>
<evidence type="ECO:0000256" key="2">
    <source>
        <dbReference type="ARBA" id="ARBA00022723"/>
    </source>
</evidence>
<feature type="domain" description="Integrase catalytic" evidence="7">
    <location>
        <begin position="587"/>
        <end position="751"/>
    </location>
</feature>
<dbReference type="Proteomes" id="UP000694240">
    <property type="component" value="Chromosome 7"/>
</dbReference>
<accession>A0A8T2BCI6</accession>
<name>A0A8T2BCI6_9BRAS</name>
<keyword evidence="1" id="KW-0645">Protease</keyword>
<sequence>MATASNTSSATSSALTDVVASTRVETRRRISPYDLTSGDNPGTLISKPLLRGPNYDEWANNLRLALKARKKFGFADGSIPQPEETSPDFEDWIANNALVVSWIKLTIDESLSSSLSHTDDSHELWTHIQKRFGVKNGQRVQRLKTELANCRQKGLAIEAYYGKLTQLWRSLADYQQAKTMEEIRKEREEDKLHQFLMGLDDSLYGPIKSALLSRVPLPTLEEAYNSLTQDEESKLLGRLNDERSDGMSFAVQTSAPRNFSDYKGGKITCSNCGRTGHVAENCFRRIGYPEWWGEGKPPRNKTGNNSFKGNQNSGGAVRSMTTQSAGSTMSKGHEPVRANHVLTTTQSAASGFGFNVAALPNTAPLTDADRVGISGLSDPDWKLLQHMLAERKATSPQQLSGKYFFESWVIDTGASNHMTGTLEFLIDVCEMAPILIKLPDGRYTSSTKHGRVVLGSSLRLQEVLFVDGLKCHLISVSQLTRDRGCVFQITDRLCIVQDRITRTLIGAGEQENGLYFFRGVDTQMAIVQAMESLPADVWHRRLGHPSSKALEMLNFSKFSSGSFDSKACDICIHAKQTRDSFPLSSNKTTFPFELVHCDLWGPYRTSSICGSRYFLTILDDYSRAVWIYLLPSKKDAPTHLKNFLALVERQFSAKVKTIRSDNGSEFICLSDYFMDNGIIHETSCVGTPQQNGRVERKHRHILNVARALMFQADLPIEFWGYCALTAGYLINRTPTTILNGKTPFELIYNRPPPLNHLRVFGSLCYVHNQKHGGDKFARRSMKSVFLGYPFGKKGWRVYNIETGRISVSRDVIFSELEFPFADPSLSSLFSSPETSSSPTTPDDLDDFSHALVAPSPNTTLSPSQNEITISQPATTTLQPVIESPTDQSSSEVLSSTDQSSSDDEQPSDSEMAIIPSSPANLSSDAPVYGPEPEPLGVGLRPKKLPTRLSDYVLMMLQNPPPTNTPYPLDNYVSNSQFSTTYQAYLTAISSGHEPQHYNEAVLDENWRFAVKDEIVALEDNGTWTVESLPPGKKALGCKWVFRLKFNADGTLERHKARLVVLGNHQTEGIDYEETFAPVAKMITVRAFFQQAASLDWEVHQMDVHNAFLHGDLTEEVYMQFPPGFRTDDKSKVCRLRKSLYGLKQAPRCWFAKLGAALKNFGFEQDMSDYSLFILATTSTRLHVLVYVDDLIITGSSLHVVNEFKAYLSTCFHMKNLGLLRYFLGIEVARSPTGIYLCQRKYALEIISETGILGAKPKAFPLAQHHKLALATGDLMSEPSRYRRLIGRLIYLGNTRPELSYVIHILAQFMNAPKQDHWEAALRVVCYLKHSPGQGILLKANTPLILNAWCDADHAACPVTSRSLTGWFIQLGDSPLSWKTRKQDVVSRSSCEAEYRAMADTVQELLWLRELLPALGIECSAPITLNSDSLSAISLALNPVFHARTKHVGKDVHFIRDEIIRGVIVPKHVHTTSQLADIMTKALGRKEFEEFLVKLGVCNLHTPP</sequence>
<evidence type="ECO:0000313" key="8">
    <source>
        <dbReference type="EMBL" id="KAG7585027.1"/>
    </source>
</evidence>
<evidence type="ECO:0000259" key="6">
    <source>
        <dbReference type="PROSITE" id="PS50158"/>
    </source>
</evidence>
<dbReference type="Pfam" id="PF07727">
    <property type="entry name" value="RVT_2"/>
    <property type="match status" value="1"/>
</dbReference>
<dbReference type="InterPro" id="IPR029472">
    <property type="entry name" value="Copia-like_N"/>
</dbReference>
<dbReference type="GO" id="GO:0003676">
    <property type="term" value="F:nucleic acid binding"/>
    <property type="evidence" value="ECO:0007669"/>
    <property type="project" value="InterPro"/>
</dbReference>
<proteinExistence type="predicted"/>
<dbReference type="GO" id="GO:0008233">
    <property type="term" value="F:peptidase activity"/>
    <property type="evidence" value="ECO:0007669"/>
    <property type="project" value="UniProtKB-KW"/>
</dbReference>
<dbReference type="GO" id="GO:0006508">
    <property type="term" value="P:proteolysis"/>
    <property type="evidence" value="ECO:0007669"/>
    <property type="project" value="UniProtKB-KW"/>
</dbReference>
<dbReference type="InterPro" id="IPR001584">
    <property type="entry name" value="Integrase_cat-core"/>
</dbReference>
<keyword evidence="4" id="KW-0862">Zinc</keyword>
<dbReference type="InterPro" id="IPR057670">
    <property type="entry name" value="SH3_retrovirus"/>
</dbReference>
<keyword evidence="9" id="KW-1185">Reference proteome</keyword>
<protein>
    <submittedName>
        <fullName evidence="8">GAG-pre-integrase domain</fullName>
    </submittedName>
</protein>
<dbReference type="Pfam" id="PF13976">
    <property type="entry name" value="gag_pre-integrs"/>
    <property type="match status" value="1"/>
</dbReference>